<reference evidence="2" key="1">
    <citation type="submission" date="2014-12" db="EMBL/GenBank/DDBJ databases">
        <title>Insight into the proteome of Arion vulgaris.</title>
        <authorList>
            <person name="Aradska J."/>
            <person name="Bulat T."/>
            <person name="Smidak R."/>
            <person name="Sarate P."/>
            <person name="Gangsoo J."/>
            <person name="Sialana F."/>
            <person name="Bilban M."/>
            <person name="Lubec G."/>
        </authorList>
    </citation>
    <scope>NUCLEOTIDE SEQUENCE</scope>
    <source>
        <tissue evidence="2">Skin</tissue>
    </source>
</reference>
<feature type="compositionally biased region" description="Low complexity" evidence="1">
    <location>
        <begin position="10"/>
        <end position="43"/>
    </location>
</feature>
<proteinExistence type="predicted"/>
<protein>
    <submittedName>
        <fullName evidence="2">Uncharacterized protein</fullName>
    </submittedName>
</protein>
<organism evidence="2">
    <name type="scientific">Arion vulgaris</name>
    <dbReference type="NCBI Taxonomy" id="1028688"/>
    <lineage>
        <taxon>Eukaryota</taxon>
        <taxon>Metazoa</taxon>
        <taxon>Spiralia</taxon>
        <taxon>Lophotrochozoa</taxon>
        <taxon>Mollusca</taxon>
        <taxon>Gastropoda</taxon>
        <taxon>Heterobranchia</taxon>
        <taxon>Euthyneura</taxon>
        <taxon>Panpulmonata</taxon>
        <taxon>Eupulmonata</taxon>
        <taxon>Stylommatophora</taxon>
        <taxon>Helicina</taxon>
        <taxon>Arionoidea</taxon>
        <taxon>Arionidae</taxon>
        <taxon>Arion</taxon>
    </lineage>
</organism>
<sequence length="155" mass="16895">DEGCTSEPTSSVNSPVSDVLPVSDSKHSPSSICHSISSSQPSQTDVLLFSSREVPPSNRANTPSHFQLSQSSTVRPDFHLQSRLSTPNLTQSELIPTTSKLNPSWHAQMYAHQNVDSPSDCEMRTSNHSSFICSKLSPSMEVQHCPSINQSSLKN</sequence>
<feature type="region of interest" description="Disordered" evidence="1">
    <location>
        <begin position="53"/>
        <end position="72"/>
    </location>
</feature>
<feature type="non-terminal residue" evidence="2">
    <location>
        <position position="155"/>
    </location>
</feature>
<evidence type="ECO:0000313" key="2">
    <source>
        <dbReference type="EMBL" id="CEK59973.1"/>
    </source>
</evidence>
<feature type="region of interest" description="Disordered" evidence="1">
    <location>
        <begin position="1"/>
        <end position="44"/>
    </location>
</feature>
<dbReference type="EMBL" id="HACG01013108">
    <property type="protein sequence ID" value="CEK59973.1"/>
    <property type="molecule type" value="Transcribed_RNA"/>
</dbReference>
<feature type="compositionally biased region" description="Polar residues" evidence="1">
    <location>
        <begin position="58"/>
        <end position="72"/>
    </location>
</feature>
<gene>
    <name evidence="2" type="primary">ORF38029</name>
</gene>
<dbReference type="AlphaFoldDB" id="A0A0B6YUS9"/>
<evidence type="ECO:0000256" key="1">
    <source>
        <dbReference type="SAM" id="MobiDB-lite"/>
    </source>
</evidence>
<accession>A0A0B6YUS9</accession>
<name>A0A0B6YUS9_9EUPU</name>
<feature type="non-terminal residue" evidence="2">
    <location>
        <position position="1"/>
    </location>
</feature>